<dbReference type="EMBL" id="JAGIOF010000001">
    <property type="protein sequence ID" value="MBP2388228.1"/>
    <property type="molecule type" value="Genomic_DNA"/>
</dbReference>
<sequence>MSTPIASINSPAVRSAEFIFTGPEVLHARTAKAVEQVAFRTSKKVEGRETP</sequence>
<protein>
    <submittedName>
        <fullName evidence="1">Uncharacterized protein</fullName>
    </submittedName>
</protein>
<proteinExistence type="predicted"/>
<evidence type="ECO:0000313" key="1">
    <source>
        <dbReference type="EMBL" id="MBP2388228.1"/>
    </source>
</evidence>
<dbReference type="Proteomes" id="UP001296993">
    <property type="component" value="Unassembled WGS sequence"/>
</dbReference>
<gene>
    <name evidence="1" type="ORF">JOF47_003739</name>
</gene>
<organism evidence="1 2">
    <name type="scientific">Paeniglutamicibacter kerguelensis</name>
    <dbReference type="NCBI Taxonomy" id="254788"/>
    <lineage>
        <taxon>Bacteria</taxon>
        <taxon>Bacillati</taxon>
        <taxon>Actinomycetota</taxon>
        <taxon>Actinomycetes</taxon>
        <taxon>Micrococcales</taxon>
        <taxon>Micrococcaceae</taxon>
        <taxon>Paeniglutamicibacter</taxon>
    </lineage>
</organism>
<reference evidence="1 2" key="1">
    <citation type="submission" date="2021-03" db="EMBL/GenBank/DDBJ databases">
        <title>Sequencing the genomes of 1000 actinobacteria strains.</title>
        <authorList>
            <person name="Klenk H.-P."/>
        </authorList>
    </citation>
    <scope>NUCLEOTIDE SEQUENCE [LARGE SCALE GENOMIC DNA]</scope>
    <source>
        <strain evidence="1 2">DSM 15797</strain>
    </source>
</reference>
<accession>A0ABS4XIC9</accession>
<evidence type="ECO:0000313" key="2">
    <source>
        <dbReference type="Proteomes" id="UP001296993"/>
    </source>
</evidence>
<keyword evidence="2" id="KW-1185">Reference proteome</keyword>
<dbReference type="RefSeq" id="WP_210001103.1">
    <property type="nucleotide sequence ID" value="NZ_BAAAJY010000017.1"/>
</dbReference>
<name>A0ABS4XIC9_9MICC</name>
<comment type="caution">
    <text evidence="1">The sequence shown here is derived from an EMBL/GenBank/DDBJ whole genome shotgun (WGS) entry which is preliminary data.</text>
</comment>